<evidence type="ECO:0000313" key="1">
    <source>
        <dbReference type="EMBL" id="KER23542.1"/>
    </source>
</evidence>
<accession>A0A074ZD14</accession>
<dbReference type="AlphaFoldDB" id="A0A074ZD14"/>
<dbReference type="CTD" id="20322765"/>
<dbReference type="EMBL" id="KL596845">
    <property type="protein sequence ID" value="KER23542.1"/>
    <property type="molecule type" value="Genomic_DNA"/>
</dbReference>
<dbReference type="RefSeq" id="XP_009172702.1">
    <property type="nucleotide sequence ID" value="XM_009174438.1"/>
</dbReference>
<organism evidence="1 2">
    <name type="scientific">Opisthorchis viverrini</name>
    <name type="common">Southeast Asian liver fluke</name>
    <dbReference type="NCBI Taxonomy" id="6198"/>
    <lineage>
        <taxon>Eukaryota</taxon>
        <taxon>Metazoa</taxon>
        <taxon>Spiralia</taxon>
        <taxon>Lophotrochozoa</taxon>
        <taxon>Platyhelminthes</taxon>
        <taxon>Trematoda</taxon>
        <taxon>Digenea</taxon>
        <taxon>Opisthorchiida</taxon>
        <taxon>Opisthorchiata</taxon>
        <taxon>Opisthorchiidae</taxon>
        <taxon>Opisthorchis</taxon>
    </lineage>
</organism>
<sequence length="83" mass="9213">MYADGSSFCDIAVIHAKHKQQTEQGFFVIARREENGSKKLVQLCRRSSFSLASECESVGRSGTTSSDVCLVFFTVTLEEVDED</sequence>
<gene>
    <name evidence="1" type="ORF">T265_08586</name>
</gene>
<evidence type="ECO:0000313" key="2">
    <source>
        <dbReference type="Proteomes" id="UP000054324"/>
    </source>
</evidence>
<dbReference type="Proteomes" id="UP000054324">
    <property type="component" value="Unassembled WGS sequence"/>
</dbReference>
<dbReference type="KEGG" id="ovi:T265_08586"/>
<proteinExistence type="predicted"/>
<reference evidence="1 2" key="1">
    <citation type="submission" date="2013-11" db="EMBL/GenBank/DDBJ databases">
        <title>Opisthorchis viverrini - life in the bile duct.</title>
        <authorList>
            <person name="Young N.D."/>
            <person name="Nagarajan N."/>
            <person name="Lin S.J."/>
            <person name="Korhonen P.K."/>
            <person name="Jex A.R."/>
            <person name="Hall R.S."/>
            <person name="Safavi-Hemami H."/>
            <person name="Kaewkong W."/>
            <person name="Bertrand D."/>
            <person name="Gao S."/>
            <person name="Seet Q."/>
            <person name="Wongkham S."/>
            <person name="Teh B.T."/>
            <person name="Wongkham C."/>
            <person name="Intapan P.M."/>
            <person name="Maleewong W."/>
            <person name="Yang X."/>
            <person name="Hu M."/>
            <person name="Wang Z."/>
            <person name="Hofmann A."/>
            <person name="Sternberg P.W."/>
            <person name="Tan P."/>
            <person name="Wang J."/>
            <person name="Gasser R.B."/>
        </authorList>
    </citation>
    <scope>NUCLEOTIDE SEQUENCE [LARGE SCALE GENOMIC DNA]</scope>
</reference>
<keyword evidence="2" id="KW-1185">Reference proteome</keyword>
<protein>
    <submittedName>
        <fullName evidence="1">Uncharacterized protein</fullName>
    </submittedName>
</protein>
<name>A0A074ZD14_OPIVI</name>
<dbReference type="GeneID" id="20322765"/>